<proteinExistence type="predicted"/>
<dbReference type="InterPro" id="IPR007788">
    <property type="entry name" value="QCT"/>
</dbReference>
<sequence>MLKPAAIAALVLSSCACCACSAAMAAIPVYGFIVKNTYPHDPQAFTQGLFFRDGHLYETTGLTGRSTLRRIELKTGKVLQKAELPKEVFGEGSTAFGDNILGLTWQSKTGYVFDAKTFAMKARFPYEGEGWGLASDAKNVYMSDGSASIRVLDPASLKEVRRVQVTAEGKPIDSLNELEIVDGELYANVWGTDVIARIDPASGKVTGWIDLTNLLPRDKRGTSSADAVLNGIAYDGKHRKLYVTGKFWPKLFEIELVRFEGR</sequence>
<keyword evidence="1" id="KW-0732">Signal</keyword>
<evidence type="ECO:0000313" key="2">
    <source>
        <dbReference type="EMBL" id="MFC5477467.1"/>
    </source>
</evidence>
<evidence type="ECO:0000256" key="1">
    <source>
        <dbReference type="SAM" id="SignalP"/>
    </source>
</evidence>
<dbReference type="PROSITE" id="PS51257">
    <property type="entry name" value="PROKAR_LIPOPROTEIN"/>
    <property type="match status" value="1"/>
</dbReference>
<protein>
    <submittedName>
        <fullName evidence="2">Glutaminyl-peptide cyclotransferase</fullName>
    </submittedName>
</protein>
<organism evidence="2 3">
    <name type="scientific">Massilia suwonensis</name>
    <dbReference type="NCBI Taxonomy" id="648895"/>
    <lineage>
        <taxon>Bacteria</taxon>
        <taxon>Pseudomonadati</taxon>
        <taxon>Pseudomonadota</taxon>
        <taxon>Betaproteobacteria</taxon>
        <taxon>Burkholderiales</taxon>
        <taxon>Oxalobacteraceae</taxon>
        <taxon>Telluria group</taxon>
        <taxon>Massilia</taxon>
    </lineage>
</organism>
<keyword evidence="3" id="KW-1185">Reference proteome</keyword>
<gene>
    <name evidence="2" type="ORF">ACFPQ5_04660</name>
</gene>
<feature type="signal peptide" evidence="1">
    <location>
        <begin position="1"/>
        <end position="25"/>
    </location>
</feature>
<dbReference type="SUPFAM" id="SSF50969">
    <property type="entry name" value="YVTN repeat-like/Quinoprotein amine dehydrogenase"/>
    <property type="match status" value="1"/>
</dbReference>
<dbReference type="Pfam" id="PF05096">
    <property type="entry name" value="Glu_cyclase_2"/>
    <property type="match status" value="1"/>
</dbReference>
<dbReference type="RefSeq" id="WP_379752112.1">
    <property type="nucleotide sequence ID" value="NZ_JBHSMR010000008.1"/>
</dbReference>
<dbReference type="InterPro" id="IPR015943">
    <property type="entry name" value="WD40/YVTN_repeat-like_dom_sf"/>
</dbReference>
<dbReference type="EMBL" id="JBHSMR010000008">
    <property type="protein sequence ID" value="MFC5477467.1"/>
    <property type="molecule type" value="Genomic_DNA"/>
</dbReference>
<dbReference type="Proteomes" id="UP001596101">
    <property type="component" value="Unassembled WGS sequence"/>
</dbReference>
<accession>A0ABW0MJL9</accession>
<reference evidence="3" key="1">
    <citation type="journal article" date="2019" name="Int. J. Syst. Evol. Microbiol.">
        <title>The Global Catalogue of Microorganisms (GCM) 10K type strain sequencing project: providing services to taxonomists for standard genome sequencing and annotation.</title>
        <authorList>
            <consortium name="The Broad Institute Genomics Platform"/>
            <consortium name="The Broad Institute Genome Sequencing Center for Infectious Disease"/>
            <person name="Wu L."/>
            <person name="Ma J."/>
        </authorList>
    </citation>
    <scope>NUCLEOTIDE SEQUENCE [LARGE SCALE GENOMIC DNA]</scope>
    <source>
        <strain evidence="3">CCUG 43111</strain>
    </source>
</reference>
<dbReference type="Gene3D" id="2.130.10.10">
    <property type="entry name" value="YVTN repeat-like/Quinoprotein amine dehydrogenase"/>
    <property type="match status" value="1"/>
</dbReference>
<dbReference type="PANTHER" id="PTHR31270">
    <property type="entry name" value="GLUTAMINYL-PEPTIDE CYCLOTRANSFERASE"/>
    <property type="match status" value="1"/>
</dbReference>
<feature type="chain" id="PRO_5046360306" evidence="1">
    <location>
        <begin position="26"/>
        <end position="262"/>
    </location>
</feature>
<dbReference type="PANTHER" id="PTHR31270:SF1">
    <property type="entry name" value="GLUTAMINYL-PEPTIDE CYCLOTRANSFERASE"/>
    <property type="match status" value="1"/>
</dbReference>
<name>A0ABW0MJL9_9BURK</name>
<dbReference type="InterPro" id="IPR011044">
    <property type="entry name" value="Quino_amine_DH_bsu"/>
</dbReference>
<comment type="caution">
    <text evidence="2">The sequence shown here is derived from an EMBL/GenBank/DDBJ whole genome shotgun (WGS) entry which is preliminary data.</text>
</comment>
<evidence type="ECO:0000313" key="3">
    <source>
        <dbReference type="Proteomes" id="UP001596101"/>
    </source>
</evidence>